<evidence type="ECO:0000313" key="1">
    <source>
        <dbReference type="EMBL" id="KAH3781479.1"/>
    </source>
</evidence>
<dbReference type="Proteomes" id="UP000828390">
    <property type="component" value="Unassembled WGS sequence"/>
</dbReference>
<comment type="caution">
    <text evidence="1">The sequence shown here is derived from an EMBL/GenBank/DDBJ whole genome shotgun (WGS) entry which is preliminary data.</text>
</comment>
<dbReference type="EMBL" id="JAIWYP010000008">
    <property type="protein sequence ID" value="KAH3781479.1"/>
    <property type="molecule type" value="Genomic_DNA"/>
</dbReference>
<organism evidence="1 2">
    <name type="scientific">Dreissena polymorpha</name>
    <name type="common">Zebra mussel</name>
    <name type="synonym">Mytilus polymorpha</name>
    <dbReference type="NCBI Taxonomy" id="45954"/>
    <lineage>
        <taxon>Eukaryota</taxon>
        <taxon>Metazoa</taxon>
        <taxon>Spiralia</taxon>
        <taxon>Lophotrochozoa</taxon>
        <taxon>Mollusca</taxon>
        <taxon>Bivalvia</taxon>
        <taxon>Autobranchia</taxon>
        <taxon>Heteroconchia</taxon>
        <taxon>Euheterodonta</taxon>
        <taxon>Imparidentia</taxon>
        <taxon>Neoheterodontei</taxon>
        <taxon>Myida</taxon>
        <taxon>Dreissenoidea</taxon>
        <taxon>Dreissenidae</taxon>
        <taxon>Dreissena</taxon>
    </lineage>
</organism>
<sequence length="105" mass="11684">MTDKPDRIYNCDEAVLFLNKSAGQKVIVPTRNKHAHSLSVATNEHISVHWCVDAAGHALPPMNIFTNSLPGGPYHRMGPVNASYACSDSGFMDQTLHLQWFEKTF</sequence>
<reference evidence="1" key="1">
    <citation type="journal article" date="2019" name="bioRxiv">
        <title>The Genome of the Zebra Mussel, Dreissena polymorpha: A Resource for Invasive Species Research.</title>
        <authorList>
            <person name="McCartney M.A."/>
            <person name="Auch B."/>
            <person name="Kono T."/>
            <person name="Mallez S."/>
            <person name="Zhang Y."/>
            <person name="Obille A."/>
            <person name="Becker A."/>
            <person name="Abrahante J.E."/>
            <person name="Garbe J."/>
            <person name="Badalamenti J.P."/>
            <person name="Herman A."/>
            <person name="Mangelson H."/>
            <person name="Liachko I."/>
            <person name="Sullivan S."/>
            <person name="Sone E.D."/>
            <person name="Koren S."/>
            <person name="Silverstein K.A.T."/>
            <person name="Beckman K.B."/>
            <person name="Gohl D.M."/>
        </authorList>
    </citation>
    <scope>NUCLEOTIDE SEQUENCE</scope>
    <source>
        <strain evidence="1">Duluth1</strain>
        <tissue evidence="1">Whole animal</tissue>
    </source>
</reference>
<keyword evidence="2" id="KW-1185">Reference proteome</keyword>
<protein>
    <submittedName>
        <fullName evidence="1">Uncharacterized protein</fullName>
    </submittedName>
</protein>
<dbReference type="AlphaFoldDB" id="A0A9D4EIV2"/>
<gene>
    <name evidence="1" type="ORF">DPMN_159309</name>
</gene>
<name>A0A9D4EIV2_DREPO</name>
<proteinExistence type="predicted"/>
<evidence type="ECO:0000313" key="2">
    <source>
        <dbReference type="Proteomes" id="UP000828390"/>
    </source>
</evidence>
<reference evidence="1" key="2">
    <citation type="submission" date="2020-11" db="EMBL/GenBank/DDBJ databases">
        <authorList>
            <person name="McCartney M.A."/>
            <person name="Auch B."/>
            <person name="Kono T."/>
            <person name="Mallez S."/>
            <person name="Becker A."/>
            <person name="Gohl D.M."/>
            <person name="Silverstein K.A.T."/>
            <person name="Koren S."/>
            <person name="Bechman K.B."/>
            <person name="Herman A."/>
            <person name="Abrahante J.E."/>
            <person name="Garbe J."/>
        </authorList>
    </citation>
    <scope>NUCLEOTIDE SEQUENCE</scope>
    <source>
        <strain evidence="1">Duluth1</strain>
        <tissue evidence="1">Whole animal</tissue>
    </source>
</reference>
<accession>A0A9D4EIV2</accession>